<accession>A0A9D9IYS9</accession>
<dbReference type="InterPro" id="IPR000683">
    <property type="entry name" value="Gfo/Idh/MocA-like_OxRdtase_N"/>
</dbReference>
<dbReference type="PANTHER" id="PTHR43054">
    <property type="match status" value="1"/>
</dbReference>
<name>A0A9D9IYS9_9BACT</name>
<evidence type="ECO:0000313" key="3">
    <source>
        <dbReference type="EMBL" id="MBO8480624.1"/>
    </source>
</evidence>
<dbReference type="Pfam" id="PF01408">
    <property type="entry name" value="GFO_IDH_MocA"/>
    <property type="match status" value="1"/>
</dbReference>
<evidence type="ECO:0000259" key="1">
    <source>
        <dbReference type="Pfam" id="PF01408"/>
    </source>
</evidence>
<dbReference type="PANTHER" id="PTHR43054:SF1">
    <property type="entry name" value="SCYLLO-INOSITOL 2-DEHYDROGENASE (NADP(+)) IOLU"/>
    <property type="match status" value="1"/>
</dbReference>
<sequence length="338" mass="36582">MEKVRLGVVGTNFITDWMIAGARQDSRVEISAVCSRSMDRAQAFAARHGIPQCFSSLEEMAASPGVDAVYIATPNFRHADQSILCMDHGKHVLCEKPLSTCAAEAEKMIATARRRGVVLMEAMKSTLNPNFSALKAAVGRIGAVRRYFASYCQYSSRYDRYKAGELPNAFNPAYAGGALMDIGVYTVYPMVALFGMPRTVRASALLLPSGADGQGSATFGYDGMEATIIYSKIADSSLPSEIQGEDGTVVVDHINNIGRISLIERPAGSAGGRRRESAAVDLSVPADKDEYYYEAAEFADLILHGKPESAVNSHSNSLHTMELLDEIRRQTGIVFSTD</sequence>
<dbReference type="Pfam" id="PF22725">
    <property type="entry name" value="GFO_IDH_MocA_C3"/>
    <property type="match status" value="1"/>
</dbReference>
<evidence type="ECO:0000313" key="4">
    <source>
        <dbReference type="Proteomes" id="UP000823769"/>
    </source>
</evidence>
<feature type="domain" description="GFO/IDH/MocA-like oxidoreductase" evidence="2">
    <location>
        <begin position="139"/>
        <end position="249"/>
    </location>
</feature>
<dbReference type="GO" id="GO:0000166">
    <property type="term" value="F:nucleotide binding"/>
    <property type="evidence" value="ECO:0007669"/>
    <property type="project" value="InterPro"/>
</dbReference>
<dbReference type="SUPFAM" id="SSF51735">
    <property type="entry name" value="NAD(P)-binding Rossmann-fold domains"/>
    <property type="match status" value="1"/>
</dbReference>
<proteinExistence type="predicted"/>
<dbReference type="EMBL" id="JADILW010000086">
    <property type="protein sequence ID" value="MBO8480624.1"/>
    <property type="molecule type" value="Genomic_DNA"/>
</dbReference>
<feature type="domain" description="Gfo/Idh/MocA-like oxidoreductase N-terminal" evidence="1">
    <location>
        <begin position="5"/>
        <end position="121"/>
    </location>
</feature>
<dbReference type="InterPro" id="IPR036291">
    <property type="entry name" value="NAD(P)-bd_dom_sf"/>
</dbReference>
<organism evidence="3 4">
    <name type="scientific">Candidatus Cryptobacteroides avistercoris</name>
    <dbReference type="NCBI Taxonomy" id="2840758"/>
    <lineage>
        <taxon>Bacteria</taxon>
        <taxon>Pseudomonadati</taxon>
        <taxon>Bacteroidota</taxon>
        <taxon>Bacteroidia</taxon>
        <taxon>Bacteroidales</taxon>
        <taxon>Candidatus Cryptobacteroides</taxon>
    </lineage>
</organism>
<evidence type="ECO:0000259" key="2">
    <source>
        <dbReference type="Pfam" id="PF22725"/>
    </source>
</evidence>
<dbReference type="SUPFAM" id="SSF55347">
    <property type="entry name" value="Glyceraldehyde-3-phosphate dehydrogenase-like, C-terminal domain"/>
    <property type="match status" value="1"/>
</dbReference>
<gene>
    <name evidence="3" type="ORF">IAB76_05905</name>
</gene>
<dbReference type="Proteomes" id="UP000823769">
    <property type="component" value="Unassembled WGS sequence"/>
</dbReference>
<dbReference type="Gene3D" id="3.40.50.720">
    <property type="entry name" value="NAD(P)-binding Rossmann-like Domain"/>
    <property type="match status" value="1"/>
</dbReference>
<reference evidence="3" key="1">
    <citation type="submission" date="2020-10" db="EMBL/GenBank/DDBJ databases">
        <authorList>
            <person name="Gilroy R."/>
        </authorList>
    </citation>
    <scope>NUCLEOTIDE SEQUENCE</scope>
    <source>
        <strain evidence="3">B3-1481</strain>
    </source>
</reference>
<reference evidence="3" key="2">
    <citation type="journal article" date="2021" name="PeerJ">
        <title>Extensive microbial diversity within the chicken gut microbiome revealed by metagenomics and culture.</title>
        <authorList>
            <person name="Gilroy R."/>
            <person name="Ravi A."/>
            <person name="Getino M."/>
            <person name="Pursley I."/>
            <person name="Horton D.L."/>
            <person name="Alikhan N.F."/>
            <person name="Baker D."/>
            <person name="Gharbi K."/>
            <person name="Hall N."/>
            <person name="Watson M."/>
            <person name="Adriaenssens E.M."/>
            <person name="Foster-Nyarko E."/>
            <person name="Jarju S."/>
            <person name="Secka A."/>
            <person name="Antonio M."/>
            <person name="Oren A."/>
            <person name="Chaudhuri R.R."/>
            <person name="La Ragione R."/>
            <person name="Hildebrand F."/>
            <person name="Pallen M.J."/>
        </authorList>
    </citation>
    <scope>NUCLEOTIDE SEQUENCE</scope>
    <source>
        <strain evidence="3">B3-1481</strain>
    </source>
</reference>
<dbReference type="AlphaFoldDB" id="A0A9D9IYS9"/>
<protein>
    <submittedName>
        <fullName evidence="3">Gfo/Idh/MocA family oxidoreductase</fullName>
    </submittedName>
</protein>
<dbReference type="InterPro" id="IPR055170">
    <property type="entry name" value="GFO_IDH_MocA-like_dom"/>
</dbReference>
<dbReference type="Gene3D" id="3.30.360.10">
    <property type="entry name" value="Dihydrodipicolinate Reductase, domain 2"/>
    <property type="match status" value="1"/>
</dbReference>
<comment type="caution">
    <text evidence="3">The sequence shown here is derived from an EMBL/GenBank/DDBJ whole genome shotgun (WGS) entry which is preliminary data.</text>
</comment>